<evidence type="ECO:0000256" key="1">
    <source>
        <dbReference type="ARBA" id="ARBA00012404"/>
    </source>
</evidence>
<dbReference type="Gene3D" id="1.20.59.10">
    <property type="entry name" value="Chorismate mutase"/>
    <property type="match status" value="1"/>
</dbReference>
<dbReference type="Gene3D" id="3.20.20.70">
    <property type="entry name" value="Aldolase class I"/>
    <property type="match status" value="1"/>
</dbReference>
<evidence type="ECO:0000256" key="2">
    <source>
        <dbReference type="ARBA" id="ARBA00022679"/>
    </source>
</evidence>
<dbReference type="EMBL" id="JADKYU010000063">
    <property type="protein sequence ID" value="MBF4983021.1"/>
    <property type="molecule type" value="Genomic_DNA"/>
</dbReference>
<evidence type="ECO:0000313" key="4">
    <source>
        <dbReference type="EMBL" id="MBF4983021.1"/>
    </source>
</evidence>
<dbReference type="Pfam" id="PF00793">
    <property type="entry name" value="DAHP_synth_1"/>
    <property type="match status" value="1"/>
</dbReference>
<dbReference type="SMART" id="SM00830">
    <property type="entry name" value="CM_2"/>
    <property type="match status" value="1"/>
</dbReference>
<dbReference type="InterPro" id="IPR036979">
    <property type="entry name" value="CM_dom_sf"/>
</dbReference>
<dbReference type="InterPro" id="IPR052899">
    <property type="entry name" value="Class-I_DAHP_synthase"/>
</dbReference>
<reference evidence="4 5" key="1">
    <citation type="submission" date="2020-11" db="EMBL/GenBank/DDBJ databases">
        <title>P. mediterranea TC4 genome.</title>
        <authorList>
            <person name="Molmeret M."/>
        </authorList>
    </citation>
    <scope>NUCLEOTIDE SEQUENCE [LARGE SCALE GENOMIC DNA]</scope>
    <source>
        <strain evidence="4 5">TC4</strain>
    </source>
</reference>
<keyword evidence="2" id="KW-0808">Transferase</keyword>
<gene>
    <name evidence="4" type="ORF">FNJ87_01265</name>
</gene>
<protein>
    <recommendedName>
        <fullName evidence="1">chorismate mutase</fullName>
        <ecNumber evidence="1">5.4.99.5</ecNumber>
    </recommendedName>
</protein>
<comment type="caution">
    <text evidence="4">The sequence shown here is derived from an EMBL/GenBank/DDBJ whole genome shotgun (WGS) entry which is preliminary data.</text>
</comment>
<dbReference type="InterPro" id="IPR002701">
    <property type="entry name" value="CM_II_prokaryot"/>
</dbReference>
<dbReference type="PANTHER" id="PTHR43018">
    <property type="entry name" value="PHOSPHO-2-DEHYDRO-3-DEOXYHEPTONATE ALDOLASE"/>
    <property type="match status" value="1"/>
</dbReference>
<dbReference type="PANTHER" id="PTHR43018:SF1">
    <property type="entry name" value="PROTEIN AROA(G)"/>
    <property type="match status" value="1"/>
</dbReference>
<dbReference type="InterPro" id="IPR006218">
    <property type="entry name" value="DAHP1/KDSA"/>
</dbReference>
<dbReference type="Pfam" id="PF01817">
    <property type="entry name" value="CM_2"/>
    <property type="match status" value="1"/>
</dbReference>
<dbReference type="Proteomes" id="UP001194729">
    <property type="component" value="Unassembled WGS sequence"/>
</dbReference>
<dbReference type="SUPFAM" id="SSF51569">
    <property type="entry name" value="Aldolase"/>
    <property type="match status" value="1"/>
</dbReference>
<proteinExistence type="predicted"/>
<evidence type="ECO:0000313" key="5">
    <source>
        <dbReference type="Proteomes" id="UP001194729"/>
    </source>
</evidence>
<dbReference type="EC" id="5.4.99.5" evidence="1"/>
<keyword evidence="5" id="KW-1185">Reference proteome</keyword>
<dbReference type="SUPFAM" id="SSF48600">
    <property type="entry name" value="Chorismate mutase II"/>
    <property type="match status" value="1"/>
</dbReference>
<sequence>MEITRENRKWLDDLQLSHPLVIAGPCSAETEEQVLETAHALKDSDVTMLRAGVWKPRTRPGSFEGVGAIALPWLMRAKKETGLQIAIEVGSAMHVKIALQYDIDVLWLGARTTVNPFLVQEIAEALNGTDKVVLVKNPVNPDLSLWLGAVERLQAQGIKNLGVIHRGFSTYRKTDYRNNPQWQIPIDLKSKHPDLPLICDPSHITGNREMIFDVCQTALDLRFDGLMVETHPTPEQAWSDAAQQITPSTMIQIMEDLRIRKKDFSDASATENLEHIRTDINNLDTKIIGLLSQRMKLAEDIGALKKKDNVSILQSEIWKRTLSRMKEQGANGGLSDSFIDAFYKAIHQESIHHQQKMFD</sequence>
<dbReference type="PROSITE" id="PS51168">
    <property type="entry name" value="CHORISMATE_MUT_2"/>
    <property type="match status" value="1"/>
</dbReference>
<accession>A0ABS0A1L8</accession>
<organism evidence="4 5">
    <name type="scientific">Nonlabens mediterrranea</name>
    <dbReference type="NCBI Taxonomy" id="1419947"/>
    <lineage>
        <taxon>Bacteria</taxon>
        <taxon>Pseudomonadati</taxon>
        <taxon>Bacteroidota</taxon>
        <taxon>Flavobacteriia</taxon>
        <taxon>Flavobacteriales</taxon>
        <taxon>Flavobacteriaceae</taxon>
        <taxon>Nonlabens</taxon>
    </lineage>
</organism>
<dbReference type="InterPro" id="IPR013785">
    <property type="entry name" value="Aldolase_TIM"/>
</dbReference>
<dbReference type="InterPro" id="IPR036263">
    <property type="entry name" value="Chorismate_II_sf"/>
</dbReference>
<feature type="domain" description="Chorismate mutase" evidence="3">
    <location>
        <begin position="267"/>
        <end position="358"/>
    </location>
</feature>
<evidence type="ECO:0000259" key="3">
    <source>
        <dbReference type="PROSITE" id="PS51168"/>
    </source>
</evidence>
<name>A0ABS0A1L8_9FLAO</name>